<sequence length="148" mass="15699">MQKKYRTKFPVARIKKIMQLDEDVGKVAQATPVLISKALELFMQALIDESVAQTRAAGGKRVHAGHMKQAILITDQFDFLRETVQDVEDAPVGAAASRGGGRSRKTAAAAAAAAGEDGSDEAAEEVAAAPATKKRALRRKKLAAEEAA</sequence>
<reference evidence="5 6" key="1">
    <citation type="submission" date="2009-11" db="EMBL/GenBank/DDBJ databases">
        <title>Annotation of Allomyces macrogynus ATCC 38327.</title>
        <authorList>
            <consortium name="The Broad Institute Genome Sequencing Platform"/>
            <person name="Russ C."/>
            <person name="Cuomo C."/>
            <person name="Burger G."/>
            <person name="Gray M.W."/>
            <person name="Holland P.W.H."/>
            <person name="King N."/>
            <person name="Lang F.B.F."/>
            <person name="Roger A.J."/>
            <person name="Ruiz-Trillo I."/>
            <person name="Young S.K."/>
            <person name="Zeng Q."/>
            <person name="Gargeya S."/>
            <person name="Fitzgerald M."/>
            <person name="Haas B."/>
            <person name="Abouelleil A."/>
            <person name="Alvarado L."/>
            <person name="Arachchi H.M."/>
            <person name="Berlin A."/>
            <person name="Chapman S.B."/>
            <person name="Gearin G."/>
            <person name="Goldberg J."/>
            <person name="Griggs A."/>
            <person name="Gujja S."/>
            <person name="Hansen M."/>
            <person name="Heiman D."/>
            <person name="Howarth C."/>
            <person name="Larimer J."/>
            <person name="Lui A."/>
            <person name="MacDonald P.J.P."/>
            <person name="McCowen C."/>
            <person name="Montmayeur A."/>
            <person name="Murphy C."/>
            <person name="Neiman D."/>
            <person name="Pearson M."/>
            <person name="Priest M."/>
            <person name="Roberts A."/>
            <person name="Saif S."/>
            <person name="Shea T."/>
            <person name="Sisk P."/>
            <person name="Stolte C."/>
            <person name="Sykes S."/>
            <person name="Wortman J."/>
            <person name="Nusbaum C."/>
            <person name="Birren B."/>
        </authorList>
    </citation>
    <scope>NUCLEOTIDE SEQUENCE [LARGE SCALE GENOMIC DNA]</scope>
    <source>
        <strain evidence="5 6">ATCC 38327</strain>
    </source>
</reference>
<dbReference type="InterPro" id="IPR003958">
    <property type="entry name" value="CBFA_NFYB_domain"/>
</dbReference>
<dbReference type="Proteomes" id="UP000054350">
    <property type="component" value="Unassembled WGS sequence"/>
</dbReference>
<dbReference type="OrthoDB" id="653904at2759"/>
<gene>
    <name evidence="5" type="ORF">AMAG_13014</name>
</gene>
<accession>A0A0L0T0R9</accession>
<dbReference type="eggNOG" id="KOG1659">
    <property type="taxonomic scope" value="Eukaryota"/>
</dbReference>
<dbReference type="SUPFAM" id="SSF47113">
    <property type="entry name" value="Histone-fold"/>
    <property type="match status" value="1"/>
</dbReference>
<organism evidence="5 6">
    <name type="scientific">Allomyces macrogynus (strain ATCC 38327)</name>
    <name type="common">Allomyces javanicus var. macrogynus</name>
    <dbReference type="NCBI Taxonomy" id="578462"/>
    <lineage>
        <taxon>Eukaryota</taxon>
        <taxon>Fungi</taxon>
        <taxon>Fungi incertae sedis</taxon>
        <taxon>Blastocladiomycota</taxon>
        <taxon>Blastocladiomycetes</taxon>
        <taxon>Blastocladiales</taxon>
        <taxon>Blastocladiaceae</taxon>
        <taxon>Allomyces</taxon>
    </lineage>
</organism>
<feature type="compositionally biased region" description="Low complexity" evidence="3">
    <location>
        <begin position="106"/>
        <end position="116"/>
    </location>
</feature>
<dbReference type="AlphaFoldDB" id="A0A0L0T0R9"/>
<evidence type="ECO:0000313" key="6">
    <source>
        <dbReference type="Proteomes" id="UP000054350"/>
    </source>
</evidence>
<dbReference type="GO" id="GO:0001046">
    <property type="term" value="F:core promoter sequence-specific DNA binding"/>
    <property type="evidence" value="ECO:0007669"/>
    <property type="project" value="TreeGrafter"/>
</dbReference>
<dbReference type="EMBL" id="GG745356">
    <property type="protein sequence ID" value="KNE68356.1"/>
    <property type="molecule type" value="Genomic_DNA"/>
</dbReference>
<comment type="subcellular location">
    <subcellularLocation>
        <location evidence="1">Nucleus</location>
    </subcellularLocation>
</comment>
<dbReference type="Pfam" id="PF00808">
    <property type="entry name" value="CBFD_NFYB_HMF"/>
    <property type="match status" value="1"/>
</dbReference>
<reference evidence="6" key="2">
    <citation type="submission" date="2009-11" db="EMBL/GenBank/DDBJ databases">
        <title>The Genome Sequence of Allomyces macrogynus strain ATCC 38327.</title>
        <authorList>
            <consortium name="The Broad Institute Genome Sequencing Platform"/>
            <person name="Russ C."/>
            <person name="Cuomo C."/>
            <person name="Shea T."/>
            <person name="Young S.K."/>
            <person name="Zeng Q."/>
            <person name="Koehrsen M."/>
            <person name="Haas B."/>
            <person name="Borodovsky M."/>
            <person name="Guigo R."/>
            <person name="Alvarado L."/>
            <person name="Berlin A."/>
            <person name="Borenstein D."/>
            <person name="Chen Z."/>
            <person name="Engels R."/>
            <person name="Freedman E."/>
            <person name="Gellesch M."/>
            <person name="Goldberg J."/>
            <person name="Griggs A."/>
            <person name="Gujja S."/>
            <person name="Heiman D."/>
            <person name="Hepburn T."/>
            <person name="Howarth C."/>
            <person name="Jen D."/>
            <person name="Larson L."/>
            <person name="Lewis B."/>
            <person name="Mehta T."/>
            <person name="Park D."/>
            <person name="Pearson M."/>
            <person name="Roberts A."/>
            <person name="Saif S."/>
            <person name="Shenoy N."/>
            <person name="Sisk P."/>
            <person name="Stolte C."/>
            <person name="Sykes S."/>
            <person name="Walk T."/>
            <person name="White J."/>
            <person name="Yandava C."/>
            <person name="Burger G."/>
            <person name="Gray M.W."/>
            <person name="Holland P.W.H."/>
            <person name="King N."/>
            <person name="Lang F.B.F."/>
            <person name="Roger A.J."/>
            <person name="Ruiz-Trillo I."/>
            <person name="Lander E."/>
            <person name="Nusbaum C."/>
        </authorList>
    </citation>
    <scope>NUCLEOTIDE SEQUENCE [LARGE SCALE GENOMIC DNA]</scope>
    <source>
        <strain evidence="6">ATCC 38327</strain>
    </source>
</reference>
<dbReference type="InterPro" id="IPR009072">
    <property type="entry name" value="Histone-fold"/>
</dbReference>
<protein>
    <recommendedName>
        <fullName evidence="4">Transcription factor CBF/NF-Y/archaeal histone domain-containing protein</fullName>
    </recommendedName>
</protein>
<keyword evidence="6" id="KW-1185">Reference proteome</keyword>
<feature type="compositionally biased region" description="Basic residues" evidence="3">
    <location>
        <begin position="132"/>
        <end position="141"/>
    </location>
</feature>
<dbReference type="GO" id="GO:0017054">
    <property type="term" value="C:negative cofactor 2 complex"/>
    <property type="evidence" value="ECO:0007669"/>
    <property type="project" value="TreeGrafter"/>
</dbReference>
<dbReference type="OMA" id="RCLERFI"/>
<evidence type="ECO:0000256" key="1">
    <source>
        <dbReference type="ARBA" id="ARBA00004123"/>
    </source>
</evidence>
<proteinExistence type="predicted"/>
<dbReference type="STRING" id="578462.A0A0L0T0R9"/>
<dbReference type="PANTHER" id="PTHR10252:SF5">
    <property type="entry name" value="DR1-ASSOCIATED COREPRESSOR"/>
    <property type="match status" value="1"/>
</dbReference>
<evidence type="ECO:0000259" key="4">
    <source>
        <dbReference type="Pfam" id="PF00808"/>
    </source>
</evidence>
<evidence type="ECO:0000256" key="2">
    <source>
        <dbReference type="ARBA" id="ARBA00023242"/>
    </source>
</evidence>
<name>A0A0L0T0R9_ALLM3</name>
<evidence type="ECO:0000256" key="3">
    <source>
        <dbReference type="SAM" id="MobiDB-lite"/>
    </source>
</evidence>
<dbReference type="VEuPathDB" id="FungiDB:AMAG_13014"/>
<dbReference type="InterPro" id="IPR050568">
    <property type="entry name" value="Transcr_DNA_Rep_Reg"/>
</dbReference>
<feature type="domain" description="Transcription factor CBF/NF-Y/archaeal histone" evidence="4">
    <location>
        <begin position="8"/>
        <end position="71"/>
    </location>
</feature>
<dbReference type="GO" id="GO:0046982">
    <property type="term" value="F:protein heterodimerization activity"/>
    <property type="evidence" value="ECO:0007669"/>
    <property type="project" value="InterPro"/>
</dbReference>
<dbReference type="GO" id="GO:0016251">
    <property type="term" value="F:RNA polymerase II general transcription initiation factor activity"/>
    <property type="evidence" value="ECO:0007669"/>
    <property type="project" value="TreeGrafter"/>
</dbReference>
<dbReference type="CDD" id="cd22906">
    <property type="entry name" value="HFD_DRAP1"/>
    <property type="match status" value="1"/>
</dbReference>
<feature type="region of interest" description="Disordered" evidence="3">
    <location>
        <begin position="92"/>
        <end position="148"/>
    </location>
</feature>
<dbReference type="Gene3D" id="1.10.20.10">
    <property type="entry name" value="Histone, subunit A"/>
    <property type="match status" value="1"/>
</dbReference>
<evidence type="ECO:0000313" key="5">
    <source>
        <dbReference type="EMBL" id="KNE68356.1"/>
    </source>
</evidence>
<dbReference type="PANTHER" id="PTHR10252">
    <property type="entry name" value="HISTONE-LIKE TRANSCRIPTION FACTOR CCAAT-RELATED"/>
    <property type="match status" value="1"/>
</dbReference>
<keyword evidence="2" id="KW-0539">Nucleus</keyword>